<accession>A0A0D2P5A1</accession>
<dbReference type="Proteomes" id="UP000054270">
    <property type="component" value="Unassembled WGS sequence"/>
</dbReference>
<name>A0A0D2P5A1_HYPSF</name>
<gene>
    <name evidence="1" type="ORF">HYPSUDRAFT_39312</name>
</gene>
<sequence length="58" mass="6686">MDNFENEDIFLPEAYLKDAEQPNILQVVLRDDSPAGYWLSNVFLPVHPVVRSETPEQV</sequence>
<dbReference type="AlphaFoldDB" id="A0A0D2P5A1"/>
<proteinExistence type="predicted"/>
<evidence type="ECO:0000313" key="1">
    <source>
        <dbReference type="EMBL" id="KJA23821.1"/>
    </source>
</evidence>
<evidence type="ECO:0000313" key="2">
    <source>
        <dbReference type="Proteomes" id="UP000054270"/>
    </source>
</evidence>
<dbReference type="EMBL" id="KN817540">
    <property type="protein sequence ID" value="KJA23821.1"/>
    <property type="molecule type" value="Genomic_DNA"/>
</dbReference>
<reference evidence="2" key="1">
    <citation type="submission" date="2014-04" db="EMBL/GenBank/DDBJ databases">
        <title>Evolutionary Origins and Diversification of the Mycorrhizal Mutualists.</title>
        <authorList>
            <consortium name="DOE Joint Genome Institute"/>
            <consortium name="Mycorrhizal Genomics Consortium"/>
            <person name="Kohler A."/>
            <person name="Kuo A."/>
            <person name="Nagy L.G."/>
            <person name="Floudas D."/>
            <person name="Copeland A."/>
            <person name="Barry K.W."/>
            <person name="Cichocki N."/>
            <person name="Veneault-Fourrey C."/>
            <person name="LaButti K."/>
            <person name="Lindquist E.A."/>
            <person name="Lipzen A."/>
            <person name="Lundell T."/>
            <person name="Morin E."/>
            <person name="Murat C."/>
            <person name="Riley R."/>
            <person name="Ohm R."/>
            <person name="Sun H."/>
            <person name="Tunlid A."/>
            <person name="Henrissat B."/>
            <person name="Grigoriev I.V."/>
            <person name="Hibbett D.S."/>
            <person name="Martin F."/>
        </authorList>
    </citation>
    <scope>NUCLEOTIDE SEQUENCE [LARGE SCALE GENOMIC DNA]</scope>
    <source>
        <strain evidence="2">FD-334 SS-4</strain>
    </source>
</reference>
<organism evidence="1 2">
    <name type="scientific">Hypholoma sublateritium (strain FD-334 SS-4)</name>
    <dbReference type="NCBI Taxonomy" id="945553"/>
    <lineage>
        <taxon>Eukaryota</taxon>
        <taxon>Fungi</taxon>
        <taxon>Dikarya</taxon>
        <taxon>Basidiomycota</taxon>
        <taxon>Agaricomycotina</taxon>
        <taxon>Agaricomycetes</taxon>
        <taxon>Agaricomycetidae</taxon>
        <taxon>Agaricales</taxon>
        <taxon>Agaricineae</taxon>
        <taxon>Strophariaceae</taxon>
        <taxon>Hypholoma</taxon>
    </lineage>
</organism>
<keyword evidence="2" id="KW-1185">Reference proteome</keyword>
<protein>
    <submittedName>
        <fullName evidence="1">Uncharacterized protein</fullName>
    </submittedName>
</protein>